<dbReference type="SMART" id="SM00717">
    <property type="entry name" value="SANT"/>
    <property type="match status" value="1"/>
</dbReference>
<evidence type="ECO:0000259" key="2">
    <source>
        <dbReference type="PROSITE" id="PS50090"/>
    </source>
</evidence>
<dbReference type="PROSITE" id="PS50090">
    <property type="entry name" value="MYB_LIKE"/>
    <property type="match status" value="1"/>
</dbReference>
<feature type="region of interest" description="Disordered" evidence="1">
    <location>
        <begin position="1"/>
        <end position="38"/>
    </location>
</feature>
<keyword evidence="4" id="KW-1185">Reference proteome</keyword>
<protein>
    <recommendedName>
        <fullName evidence="2">Myb-like domain-containing protein</fullName>
    </recommendedName>
</protein>
<dbReference type="InterPro" id="IPR009057">
    <property type="entry name" value="Homeodomain-like_sf"/>
</dbReference>
<dbReference type="InParanoid" id="A0A4S2MK02"/>
<evidence type="ECO:0000313" key="3">
    <source>
        <dbReference type="EMBL" id="TGZ77145.1"/>
    </source>
</evidence>
<dbReference type="CDD" id="cd00167">
    <property type="entry name" value="SANT"/>
    <property type="match status" value="1"/>
</dbReference>
<name>A0A4S2MK02_9PEZI</name>
<evidence type="ECO:0000313" key="4">
    <source>
        <dbReference type="Proteomes" id="UP000298138"/>
    </source>
</evidence>
<proteinExistence type="predicted"/>
<dbReference type="InterPro" id="IPR001005">
    <property type="entry name" value="SANT/Myb"/>
</dbReference>
<dbReference type="AlphaFoldDB" id="A0A4S2MK02"/>
<dbReference type="SUPFAM" id="SSF46689">
    <property type="entry name" value="Homeodomain-like"/>
    <property type="match status" value="1"/>
</dbReference>
<dbReference type="EMBL" id="ML220158">
    <property type="protein sequence ID" value="TGZ77145.1"/>
    <property type="molecule type" value="Genomic_DNA"/>
</dbReference>
<dbReference type="Gene3D" id="1.10.10.60">
    <property type="entry name" value="Homeodomain-like"/>
    <property type="match status" value="1"/>
</dbReference>
<accession>A0A4S2MK02</accession>
<gene>
    <name evidence="3" type="ORF">EX30DRAFT_366893</name>
</gene>
<feature type="compositionally biased region" description="Low complexity" evidence="1">
    <location>
        <begin position="16"/>
        <end position="35"/>
    </location>
</feature>
<dbReference type="STRING" id="341454.A0A4S2MK02"/>
<dbReference type="Proteomes" id="UP000298138">
    <property type="component" value="Unassembled WGS sequence"/>
</dbReference>
<reference evidence="3 4" key="1">
    <citation type="submission" date="2019-04" db="EMBL/GenBank/DDBJ databases">
        <title>Comparative genomics and transcriptomics to analyze fruiting body development in filamentous ascomycetes.</title>
        <authorList>
            <consortium name="DOE Joint Genome Institute"/>
            <person name="Lutkenhaus R."/>
            <person name="Traeger S."/>
            <person name="Breuer J."/>
            <person name="Kuo A."/>
            <person name="Lipzen A."/>
            <person name="Pangilinan J."/>
            <person name="Dilworth D."/>
            <person name="Sandor L."/>
            <person name="Poggeler S."/>
            <person name="Barry K."/>
            <person name="Grigoriev I.V."/>
            <person name="Nowrousian M."/>
        </authorList>
    </citation>
    <scope>NUCLEOTIDE SEQUENCE [LARGE SCALE GENOMIC DNA]</scope>
    <source>
        <strain evidence="3 4">CBS 389.68</strain>
    </source>
</reference>
<feature type="domain" description="Myb-like" evidence="2">
    <location>
        <begin position="104"/>
        <end position="155"/>
    </location>
</feature>
<evidence type="ECO:0000256" key="1">
    <source>
        <dbReference type="SAM" id="MobiDB-lite"/>
    </source>
</evidence>
<sequence>MASYSLPPAPSRRRTTTLSIRTSDSLKSSSKSFSPFFPPAPPPSPSACISIESLSIGLPVLDFADCDLLNDTLPERFIPDMTRPSEEGCSSLPCAPPPTPARKMSCLRQNTWTAEELEHLMLACESGVELEWEEVSDLIPGRSASSCAQRYEELCSAPSSPFSLTFNLNPNEIRVDTEINVTISDACDMDLEYPEEPVSEINISAGAAESDLLYTLLSSPPPLSRGPSPASSPSLLDIDADYYRMMAERDSDFEETDGFLAVGKRRRADTGESSSMLGSMSFPLFSRSHAVKRCKFNPFGSESEIVDYVDPWGVPVRCVEDVW</sequence>
<dbReference type="Pfam" id="PF00249">
    <property type="entry name" value="Myb_DNA-binding"/>
    <property type="match status" value="1"/>
</dbReference>
<organism evidence="3 4">
    <name type="scientific">Ascodesmis nigricans</name>
    <dbReference type="NCBI Taxonomy" id="341454"/>
    <lineage>
        <taxon>Eukaryota</taxon>
        <taxon>Fungi</taxon>
        <taxon>Dikarya</taxon>
        <taxon>Ascomycota</taxon>
        <taxon>Pezizomycotina</taxon>
        <taxon>Pezizomycetes</taxon>
        <taxon>Pezizales</taxon>
        <taxon>Ascodesmidaceae</taxon>
        <taxon>Ascodesmis</taxon>
    </lineage>
</organism>